<dbReference type="SUPFAM" id="SSF53850">
    <property type="entry name" value="Periplasmic binding protein-like II"/>
    <property type="match status" value="1"/>
</dbReference>
<name>A0A2V3U9P3_9HYPH</name>
<accession>A0A2V3U9P3</accession>
<evidence type="ECO:0000313" key="3">
    <source>
        <dbReference type="Proteomes" id="UP000248021"/>
    </source>
</evidence>
<dbReference type="CDD" id="cd07012">
    <property type="entry name" value="PBP2_Bug_TTT"/>
    <property type="match status" value="1"/>
</dbReference>
<dbReference type="OrthoDB" id="7243230at2"/>
<dbReference type="Gene3D" id="3.40.190.10">
    <property type="entry name" value="Periplasmic binding protein-like II"/>
    <property type="match status" value="1"/>
</dbReference>
<dbReference type="InterPro" id="IPR005064">
    <property type="entry name" value="BUG"/>
</dbReference>
<dbReference type="Pfam" id="PF03401">
    <property type="entry name" value="TctC"/>
    <property type="match status" value="1"/>
</dbReference>
<dbReference type="AlphaFoldDB" id="A0A2V3U9P3"/>
<comment type="similarity">
    <text evidence="1">Belongs to the UPF0065 (bug) family.</text>
</comment>
<dbReference type="PIRSF" id="PIRSF017082">
    <property type="entry name" value="YflP"/>
    <property type="match status" value="1"/>
</dbReference>
<proteinExistence type="inferred from homology"/>
<dbReference type="Proteomes" id="UP000248021">
    <property type="component" value="Unassembled WGS sequence"/>
</dbReference>
<keyword evidence="3" id="KW-1185">Reference proteome</keyword>
<gene>
    <name evidence="2" type="ORF">C7450_104172</name>
</gene>
<dbReference type="PANTHER" id="PTHR42928">
    <property type="entry name" value="TRICARBOXYLATE-BINDING PROTEIN"/>
    <property type="match status" value="1"/>
</dbReference>
<comment type="caution">
    <text evidence="2">The sequence shown here is derived from an EMBL/GenBank/DDBJ whole genome shotgun (WGS) entry which is preliminary data.</text>
</comment>
<dbReference type="Gene3D" id="3.40.190.150">
    <property type="entry name" value="Bordetella uptake gene, domain 1"/>
    <property type="match status" value="1"/>
</dbReference>
<keyword evidence="2" id="KW-0675">Receptor</keyword>
<evidence type="ECO:0000313" key="2">
    <source>
        <dbReference type="EMBL" id="PXW60120.1"/>
    </source>
</evidence>
<dbReference type="InterPro" id="IPR042100">
    <property type="entry name" value="Bug_dom1"/>
</dbReference>
<evidence type="ECO:0000256" key="1">
    <source>
        <dbReference type="ARBA" id="ARBA00006987"/>
    </source>
</evidence>
<reference evidence="2 3" key="1">
    <citation type="submission" date="2018-05" db="EMBL/GenBank/DDBJ databases">
        <title>Genomic Encyclopedia of Type Strains, Phase IV (KMG-IV): sequencing the most valuable type-strain genomes for metagenomic binning, comparative biology and taxonomic classification.</title>
        <authorList>
            <person name="Goeker M."/>
        </authorList>
    </citation>
    <scope>NUCLEOTIDE SEQUENCE [LARGE SCALE GENOMIC DNA]</scope>
    <source>
        <strain evidence="2 3">DSM 6462</strain>
    </source>
</reference>
<sequence>MSVKFSATRRGVICGGASAGLLSLALPALGQTAWPEREVKVIVPFAAGGGTDLVSRLFAQKLSDRLGKPFFVENMAGGTGGSIGSRELARSTPNGYTIGSGTSSGIVAAAIDPGPYNPLRDLEPISRYGATTIVLVVSPSMPVRTFAEFVAYAKTKPGLTYASSGIGSANHLTGVMLAKQAGLELTHVPYKGEGAAITDVLSGTVDMIFVSLPLGRVHMESAALRPLAITSAQRFPMFPDLPTFVELGFADLIVEAWYGLYVPKGTPDAIRDKLVAEISAIRRDEAVLKQLIEQFTFDARGQDDPEKFRAYMEAELARFRAAALAAGLAKS</sequence>
<protein>
    <submittedName>
        <fullName evidence="2">Tripartite-type tricarboxylate transporter receptor subunit TctC</fullName>
    </submittedName>
</protein>
<dbReference type="EMBL" id="QJJK01000004">
    <property type="protein sequence ID" value="PXW60120.1"/>
    <property type="molecule type" value="Genomic_DNA"/>
</dbReference>
<organism evidence="2 3">
    <name type="scientific">Chelatococcus asaccharovorans</name>
    <dbReference type="NCBI Taxonomy" id="28210"/>
    <lineage>
        <taxon>Bacteria</taxon>
        <taxon>Pseudomonadati</taxon>
        <taxon>Pseudomonadota</taxon>
        <taxon>Alphaproteobacteria</taxon>
        <taxon>Hyphomicrobiales</taxon>
        <taxon>Chelatococcaceae</taxon>
        <taxon>Chelatococcus</taxon>
    </lineage>
</organism>
<dbReference type="PANTHER" id="PTHR42928:SF5">
    <property type="entry name" value="BLR1237 PROTEIN"/>
    <property type="match status" value="1"/>
</dbReference>